<protein>
    <submittedName>
        <fullName evidence="2">Uncharacterized protein</fullName>
    </submittedName>
</protein>
<keyword evidence="3" id="KW-1185">Reference proteome</keyword>
<evidence type="ECO:0000256" key="1">
    <source>
        <dbReference type="SAM" id="MobiDB-lite"/>
    </source>
</evidence>
<comment type="caution">
    <text evidence="2">The sequence shown here is derived from an EMBL/GenBank/DDBJ whole genome shotgun (WGS) entry which is preliminary data.</text>
</comment>
<dbReference type="EMBL" id="MRZV01000266">
    <property type="protein sequence ID" value="PIK54050.1"/>
    <property type="molecule type" value="Genomic_DNA"/>
</dbReference>
<feature type="compositionally biased region" description="Basic and acidic residues" evidence="1">
    <location>
        <begin position="15"/>
        <end position="43"/>
    </location>
</feature>
<gene>
    <name evidence="2" type="ORF">BSL78_09079</name>
</gene>
<sequence length="82" mass="9558">MNPILRAAANGLSRSRSEGQIRMEKQREIQKQKRRQEKEKRRVDALEREKKWMALEKVPGKKEGGSSHEEVPITPVSIVFFN</sequence>
<reference evidence="2 3" key="1">
    <citation type="journal article" date="2017" name="PLoS Biol.">
        <title>The sea cucumber genome provides insights into morphological evolution and visceral regeneration.</title>
        <authorList>
            <person name="Zhang X."/>
            <person name="Sun L."/>
            <person name="Yuan J."/>
            <person name="Sun Y."/>
            <person name="Gao Y."/>
            <person name="Zhang L."/>
            <person name="Li S."/>
            <person name="Dai H."/>
            <person name="Hamel J.F."/>
            <person name="Liu C."/>
            <person name="Yu Y."/>
            <person name="Liu S."/>
            <person name="Lin W."/>
            <person name="Guo K."/>
            <person name="Jin S."/>
            <person name="Xu P."/>
            <person name="Storey K.B."/>
            <person name="Huan P."/>
            <person name="Zhang T."/>
            <person name="Zhou Y."/>
            <person name="Zhang J."/>
            <person name="Lin C."/>
            <person name="Li X."/>
            <person name="Xing L."/>
            <person name="Huo D."/>
            <person name="Sun M."/>
            <person name="Wang L."/>
            <person name="Mercier A."/>
            <person name="Li F."/>
            <person name="Yang H."/>
            <person name="Xiang J."/>
        </authorList>
    </citation>
    <scope>NUCLEOTIDE SEQUENCE [LARGE SCALE GENOMIC DNA]</scope>
    <source>
        <strain evidence="2">Shaxun</strain>
        <tissue evidence="2">Muscle</tissue>
    </source>
</reference>
<dbReference type="AlphaFoldDB" id="A0A2G8L1M4"/>
<organism evidence="2 3">
    <name type="scientific">Stichopus japonicus</name>
    <name type="common">Sea cucumber</name>
    <dbReference type="NCBI Taxonomy" id="307972"/>
    <lineage>
        <taxon>Eukaryota</taxon>
        <taxon>Metazoa</taxon>
        <taxon>Echinodermata</taxon>
        <taxon>Eleutherozoa</taxon>
        <taxon>Echinozoa</taxon>
        <taxon>Holothuroidea</taxon>
        <taxon>Aspidochirotacea</taxon>
        <taxon>Aspidochirotida</taxon>
        <taxon>Stichopodidae</taxon>
        <taxon>Apostichopus</taxon>
    </lineage>
</organism>
<feature type="region of interest" description="Disordered" evidence="1">
    <location>
        <begin position="1"/>
        <end position="43"/>
    </location>
</feature>
<proteinExistence type="predicted"/>
<accession>A0A2G8L1M4</accession>
<name>A0A2G8L1M4_STIJA</name>
<evidence type="ECO:0000313" key="2">
    <source>
        <dbReference type="EMBL" id="PIK54050.1"/>
    </source>
</evidence>
<dbReference type="Proteomes" id="UP000230750">
    <property type="component" value="Unassembled WGS sequence"/>
</dbReference>
<evidence type="ECO:0000313" key="3">
    <source>
        <dbReference type="Proteomes" id="UP000230750"/>
    </source>
</evidence>